<dbReference type="OrthoDB" id="3182995at2759"/>
<name>A0A9W8JZB0_9AGAR</name>
<comment type="caution">
    <text evidence="1">The sequence shown here is derived from an EMBL/GenBank/DDBJ whole genome shotgun (WGS) entry which is preliminary data.</text>
</comment>
<dbReference type="Proteomes" id="UP001148786">
    <property type="component" value="Unassembled WGS sequence"/>
</dbReference>
<sequence length="334" mass="37975">MFSTLIITDCGRSARRLPLIVSLKATTSFPASSFDFDENPHPVGDSWAAKDTSALQGVLELSLIERISEGRIGVTYSARVVSVTYDRSSVANALPEIVCLKFAKKQYSRSLAREAWFYEQLACCQGTSVPRCYGFFNSTFDEQDNTPDDFLPWSELKHPHNSERQDSCLTPVSVDSQDWLPDDVPLEHYWDHRGFKHNSPWNTWIFSEENPTISVLVLEKLGECCSEHWEEWTEPREGLREDLIAVAEDVGAAGLLHTDITSFNFLYFRGAKTADVRCPHHGVIHDWRVIDFDRSRLVDIVNGDPQIKQFPKDMNVMDIGCRAVFWAIGYTIDT</sequence>
<dbReference type="SUPFAM" id="SSF56112">
    <property type="entry name" value="Protein kinase-like (PK-like)"/>
    <property type="match status" value="1"/>
</dbReference>
<gene>
    <name evidence="1" type="ORF">NLJ89_g5050</name>
</gene>
<dbReference type="AlphaFoldDB" id="A0A9W8JZB0"/>
<dbReference type="InterPro" id="IPR011009">
    <property type="entry name" value="Kinase-like_dom_sf"/>
</dbReference>
<evidence type="ECO:0000313" key="1">
    <source>
        <dbReference type="EMBL" id="KAJ3509757.1"/>
    </source>
</evidence>
<reference evidence="1" key="1">
    <citation type="submission" date="2022-07" db="EMBL/GenBank/DDBJ databases">
        <title>Genome Sequence of Agrocybe chaxingu.</title>
        <authorList>
            <person name="Buettner E."/>
        </authorList>
    </citation>
    <scope>NUCLEOTIDE SEQUENCE</scope>
    <source>
        <strain evidence="1">MP-N11</strain>
    </source>
</reference>
<protein>
    <submittedName>
        <fullName evidence="1">Uncharacterized protein</fullName>
    </submittedName>
</protein>
<accession>A0A9W8JZB0</accession>
<proteinExistence type="predicted"/>
<keyword evidence="2" id="KW-1185">Reference proteome</keyword>
<dbReference type="EMBL" id="JANKHO010000453">
    <property type="protein sequence ID" value="KAJ3509757.1"/>
    <property type="molecule type" value="Genomic_DNA"/>
</dbReference>
<evidence type="ECO:0000313" key="2">
    <source>
        <dbReference type="Proteomes" id="UP001148786"/>
    </source>
</evidence>
<organism evidence="1 2">
    <name type="scientific">Agrocybe chaxingu</name>
    <dbReference type="NCBI Taxonomy" id="84603"/>
    <lineage>
        <taxon>Eukaryota</taxon>
        <taxon>Fungi</taxon>
        <taxon>Dikarya</taxon>
        <taxon>Basidiomycota</taxon>
        <taxon>Agaricomycotina</taxon>
        <taxon>Agaricomycetes</taxon>
        <taxon>Agaricomycetidae</taxon>
        <taxon>Agaricales</taxon>
        <taxon>Agaricineae</taxon>
        <taxon>Strophariaceae</taxon>
        <taxon>Agrocybe</taxon>
    </lineage>
</organism>